<dbReference type="KEGG" id="vpd:VAPA_2c11920"/>
<evidence type="ECO:0000313" key="2">
    <source>
        <dbReference type="Proteomes" id="UP000016223"/>
    </source>
</evidence>
<reference evidence="1 2" key="1">
    <citation type="submission" date="2012-10" db="EMBL/GenBank/DDBJ databases">
        <title>Genome sequence of Variovorax paradoxus B4.</title>
        <authorList>
            <person name="Schuldes J."/>
            <person name="Brandt U."/>
            <person name="Hiessl S."/>
            <person name="Wuebbeler J.H."/>
            <person name="Thuermer A."/>
            <person name="Steinbuechel A."/>
            <person name="Daniel R."/>
        </authorList>
    </citation>
    <scope>NUCLEOTIDE SEQUENCE [LARGE SCALE GENOMIC DNA]</scope>
    <source>
        <strain evidence="1 2">B4</strain>
    </source>
</reference>
<dbReference type="Proteomes" id="UP000016223">
    <property type="component" value="Chromosome 2"/>
</dbReference>
<dbReference type="HOGENOM" id="CLU_2496969_0_0_4"/>
<name>T1XMH4_VARPD</name>
<organism evidence="1 2">
    <name type="scientific">Variovorax paradoxus B4</name>
    <dbReference type="NCBI Taxonomy" id="1246301"/>
    <lineage>
        <taxon>Bacteria</taxon>
        <taxon>Pseudomonadati</taxon>
        <taxon>Pseudomonadota</taxon>
        <taxon>Betaproteobacteria</taxon>
        <taxon>Burkholderiales</taxon>
        <taxon>Comamonadaceae</taxon>
        <taxon>Variovorax</taxon>
    </lineage>
</organism>
<dbReference type="AlphaFoldDB" id="T1XMH4"/>
<protein>
    <submittedName>
        <fullName evidence="1">Uncharacterized protein</fullName>
    </submittedName>
</protein>
<dbReference type="EMBL" id="CP003912">
    <property type="protein sequence ID" value="AGU53746.1"/>
    <property type="molecule type" value="Genomic_DNA"/>
</dbReference>
<evidence type="ECO:0000313" key="1">
    <source>
        <dbReference type="EMBL" id="AGU53746.1"/>
    </source>
</evidence>
<gene>
    <name evidence="1" type="ORF">VAPA_2c11920</name>
</gene>
<accession>T1XMH4</accession>
<sequence>MSAFKGLDVWQHLWMSLNPLLAQVRRYGARADDALDCPEFRSGLQQAVRRMHCLLARGRLRLPSFDAPLLLNCRNEFASGSLKWCS</sequence>
<proteinExistence type="predicted"/>